<dbReference type="InterPro" id="IPR002918">
    <property type="entry name" value="Lipase_EstA/Esterase_EstB"/>
</dbReference>
<keyword evidence="1" id="KW-0812">Transmembrane</keyword>
<protein>
    <recommendedName>
        <fullName evidence="4">Triacylglycerol lipase</fullName>
    </recommendedName>
</protein>
<keyword evidence="1" id="KW-0472">Membrane</keyword>
<evidence type="ECO:0000313" key="3">
    <source>
        <dbReference type="Proteomes" id="UP001620626"/>
    </source>
</evidence>
<evidence type="ECO:0000313" key="2">
    <source>
        <dbReference type="EMBL" id="KAL3116199.1"/>
    </source>
</evidence>
<evidence type="ECO:0008006" key="4">
    <source>
        <dbReference type="Google" id="ProtNLM"/>
    </source>
</evidence>
<gene>
    <name evidence="2" type="ORF">niasHT_002323</name>
</gene>
<reference evidence="2 3" key="1">
    <citation type="submission" date="2024-10" db="EMBL/GenBank/DDBJ databases">
        <authorList>
            <person name="Kim D."/>
        </authorList>
    </citation>
    <scope>NUCLEOTIDE SEQUENCE [LARGE SCALE GENOMIC DNA]</scope>
    <source>
        <strain evidence="2">BH-2024</strain>
    </source>
</reference>
<evidence type="ECO:0000256" key="1">
    <source>
        <dbReference type="SAM" id="Phobius"/>
    </source>
</evidence>
<comment type="caution">
    <text evidence="2">The sequence shown here is derived from an EMBL/GenBank/DDBJ whole genome shotgun (WGS) entry which is preliminary data.</text>
</comment>
<sequence length="376" mass="41560">MRNLQPIGALIGRMEAAVTTPPPPRGNCGGYQSSALDWIRRLFTFGLLWLLLFAFRLCPSFYAFPNSKMPMPLVRLAFPRNVFLLALFCRFASAEFRPHFSQWLAQRFGEDVRNNLERRDLGIWGSFGGRTAAEEPIRNQPVVFVHGVSNRACDKMKQSADFFFNHGYTFSELYGTTYANGDQGNPLQWAAYSMKCHYVKLVRALIVAVRLYTGKQVDVVAYSLGVPVSRKAILGGICVDTGENLGGSLTKYVDTFIGVAGPNHGISLQLGALSVPGCLLSVLPVCNAQTGLYSGLCPAESAFLQDINRQQAYEGQNRFSIYSTRDQVVGHKVCGRVTSQLPGQHGEKVYDNADHDGAFLHSFPVQHAMVLNHVLI</sequence>
<dbReference type="SUPFAM" id="SSF53474">
    <property type="entry name" value="alpha/beta-Hydrolases"/>
    <property type="match status" value="1"/>
</dbReference>
<dbReference type="Gene3D" id="3.40.50.1820">
    <property type="entry name" value="alpha/beta hydrolase"/>
    <property type="match status" value="1"/>
</dbReference>
<proteinExistence type="predicted"/>
<dbReference type="PANTHER" id="PTHR32015">
    <property type="entry name" value="FASTING INDUCED LIPASE"/>
    <property type="match status" value="1"/>
</dbReference>
<name>A0ABD2LPG1_9BILA</name>
<dbReference type="Proteomes" id="UP001620626">
    <property type="component" value="Unassembled WGS sequence"/>
</dbReference>
<dbReference type="PANTHER" id="PTHR32015:SF5">
    <property type="entry name" value="LIPASE RELATED"/>
    <property type="match status" value="1"/>
</dbReference>
<dbReference type="Pfam" id="PF01674">
    <property type="entry name" value="Lipase_2"/>
    <property type="match status" value="1"/>
</dbReference>
<organism evidence="2 3">
    <name type="scientific">Heterodera trifolii</name>
    <dbReference type="NCBI Taxonomy" id="157864"/>
    <lineage>
        <taxon>Eukaryota</taxon>
        <taxon>Metazoa</taxon>
        <taxon>Ecdysozoa</taxon>
        <taxon>Nematoda</taxon>
        <taxon>Chromadorea</taxon>
        <taxon>Rhabditida</taxon>
        <taxon>Tylenchina</taxon>
        <taxon>Tylenchomorpha</taxon>
        <taxon>Tylenchoidea</taxon>
        <taxon>Heteroderidae</taxon>
        <taxon>Heteroderinae</taxon>
        <taxon>Heterodera</taxon>
    </lineage>
</organism>
<dbReference type="AlphaFoldDB" id="A0ABD2LPG1"/>
<dbReference type="EMBL" id="JBICBT010000361">
    <property type="protein sequence ID" value="KAL3116199.1"/>
    <property type="molecule type" value="Genomic_DNA"/>
</dbReference>
<keyword evidence="3" id="KW-1185">Reference proteome</keyword>
<feature type="transmembrane region" description="Helical" evidence="1">
    <location>
        <begin position="42"/>
        <end position="64"/>
    </location>
</feature>
<accession>A0ABD2LPG1</accession>
<keyword evidence="1" id="KW-1133">Transmembrane helix</keyword>
<dbReference type="InterPro" id="IPR029058">
    <property type="entry name" value="AB_hydrolase_fold"/>
</dbReference>